<evidence type="ECO:0000256" key="3">
    <source>
        <dbReference type="ARBA" id="ARBA00023002"/>
    </source>
</evidence>
<evidence type="ECO:0000313" key="5">
    <source>
        <dbReference type="EMBL" id="TPX32686.1"/>
    </source>
</evidence>
<keyword evidence="2" id="KW-0521">NADP</keyword>
<dbReference type="PRINTS" id="PR00080">
    <property type="entry name" value="SDRFAMILY"/>
</dbReference>
<evidence type="ECO:0000256" key="2">
    <source>
        <dbReference type="ARBA" id="ARBA00022857"/>
    </source>
</evidence>
<dbReference type="SUPFAM" id="SSF51735">
    <property type="entry name" value="NAD(P)-binding Rossmann-fold domains"/>
    <property type="match status" value="1"/>
</dbReference>
<name>A0A507C3Z2_9FUNG</name>
<keyword evidence="6" id="KW-1185">Reference proteome</keyword>
<proteinExistence type="inferred from homology"/>
<dbReference type="InterPro" id="IPR020904">
    <property type="entry name" value="Sc_DH/Rdtase_CS"/>
</dbReference>
<dbReference type="CDD" id="cd05233">
    <property type="entry name" value="SDR_c"/>
    <property type="match status" value="1"/>
</dbReference>
<dbReference type="Pfam" id="PF13561">
    <property type="entry name" value="adh_short_C2"/>
    <property type="match status" value="1"/>
</dbReference>
<dbReference type="InterPro" id="IPR036291">
    <property type="entry name" value="NAD(P)-bd_dom_sf"/>
</dbReference>
<keyword evidence="3" id="KW-0560">Oxidoreductase</keyword>
<evidence type="ECO:0008006" key="7">
    <source>
        <dbReference type="Google" id="ProtNLM"/>
    </source>
</evidence>
<dbReference type="PRINTS" id="PR00081">
    <property type="entry name" value="GDHRDH"/>
</dbReference>
<evidence type="ECO:0000313" key="6">
    <source>
        <dbReference type="Proteomes" id="UP000319731"/>
    </source>
</evidence>
<dbReference type="AlphaFoldDB" id="A0A507C3Z2"/>
<gene>
    <name evidence="5" type="ORF">SmJEL517_g04226</name>
</gene>
<sequence length="306" mass="32712">MDSSRAHSRISKTLAHFQPHKNNGHDAVSSTSNLCAAGKRLTKLSRSCAGMVAIVTGAASGMGKATAELFADEGIFVACVDLHTDQIQKVVDGINEVHPNRAIAFTLDVRDKDGLKKLVEDVVSAWHRLDIIINNAGVGIPGGAQSAEDKFLHSWNTTMDVNLNAHIFLIRAALPHLLKSPSARVVNIASTEAFVGTGNLAAYTASKHGVVGLTKSLAAELGSKGNITFNAICPGPIHTGLTQFLETDEKERYARRRVPIGRFGHPEEVAHATLSLCLPAASYINGTTLVVDGGMIIRHAFDRQDR</sequence>
<evidence type="ECO:0000256" key="4">
    <source>
        <dbReference type="SAM" id="MobiDB-lite"/>
    </source>
</evidence>
<evidence type="ECO:0000256" key="1">
    <source>
        <dbReference type="ARBA" id="ARBA00006484"/>
    </source>
</evidence>
<dbReference type="EMBL" id="QEAO01000027">
    <property type="protein sequence ID" value="TPX32686.1"/>
    <property type="molecule type" value="Genomic_DNA"/>
</dbReference>
<dbReference type="OrthoDB" id="15140at2759"/>
<organism evidence="5 6">
    <name type="scientific">Synchytrium microbalum</name>
    <dbReference type="NCBI Taxonomy" id="1806994"/>
    <lineage>
        <taxon>Eukaryota</taxon>
        <taxon>Fungi</taxon>
        <taxon>Fungi incertae sedis</taxon>
        <taxon>Chytridiomycota</taxon>
        <taxon>Chytridiomycota incertae sedis</taxon>
        <taxon>Chytridiomycetes</taxon>
        <taxon>Synchytriales</taxon>
        <taxon>Synchytriaceae</taxon>
        <taxon>Synchytrium</taxon>
    </lineage>
</organism>
<dbReference type="Proteomes" id="UP000319731">
    <property type="component" value="Unassembled WGS sequence"/>
</dbReference>
<protein>
    <recommendedName>
        <fullName evidence="7">3-oxoacyl-[acyl-carrier-protein] reductase</fullName>
    </recommendedName>
</protein>
<dbReference type="InterPro" id="IPR002347">
    <property type="entry name" value="SDR_fam"/>
</dbReference>
<dbReference type="STRING" id="1806994.A0A507C3Z2"/>
<feature type="region of interest" description="Disordered" evidence="4">
    <location>
        <begin position="1"/>
        <end position="25"/>
    </location>
</feature>
<comment type="caution">
    <text evidence="5">The sequence shown here is derived from an EMBL/GenBank/DDBJ whole genome shotgun (WGS) entry which is preliminary data.</text>
</comment>
<dbReference type="GeneID" id="42005451"/>
<dbReference type="FunFam" id="3.40.50.720:FF:000084">
    <property type="entry name" value="Short-chain dehydrogenase reductase"/>
    <property type="match status" value="1"/>
</dbReference>
<dbReference type="GO" id="GO:0016491">
    <property type="term" value="F:oxidoreductase activity"/>
    <property type="evidence" value="ECO:0007669"/>
    <property type="project" value="UniProtKB-KW"/>
</dbReference>
<dbReference type="PANTHER" id="PTHR24321:SF8">
    <property type="entry name" value="ESTRADIOL 17-BETA-DEHYDROGENASE 8-RELATED"/>
    <property type="match status" value="1"/>
</dbReference>
<dbReference type="PANTHER" id="PTHR24321">
    <property type="entry name" value="DEHYDROGENASES, SHORT CHAIN"/>
    <property type="match status" value="1"/>
</dbReference>
<feature type="compositionally biased region" description="Basic residues" evidence="4">
    <location>
        <begin position="1"/>
        <end position="10"/>
    </location>
</feature>
<dbReference type="Gene3D" id="3.40.50.720">
    <property type="entry name" value="NAD(P)-binding Rossmann-like Domain"/>
    <property type="match status" value="1"/>
</dbReference>
<dbReference type="RefSeq" id="XP_031023843.1">
    <property type="nucleotide sequence ID" value="XM_031170154.1"/>
</dbReference>
<accession>A0A507C3Z2</accession>
<dbReference type="PROSITE" id="PS00061">
    <property type="entry name" value="ADH_SHORT"/>
    <property type="match status" value="1"/>
</dbReference>
<reference evidence="5 6" key="1">
    <citation type="journal article" date="2019" name="Sci. Rep.">
        <title>Comparative genomics of chytrid fungi reveal insights into the obligate biotrophic and pathogenic lifestyle of Synchytrium endobioticum.</title>
        <authorList>
            <person name="van de Vossenberg B.T.L.H."/>
            <person name="Warris S."/>
            <person name="Nguyen H.D.T."/>
            <person name="van Gent-Pelzer M.P.E."/>
            <person name="Joly D.L."/>
            <person name="van de Geest H.C."/>
            <person name="Bonants P.J.M."/>
            <person name="Smith D.S."/>
            <person name="Levesque C.A."/>
            <person name="van der Lee T.A.J."/>
        </authorList>
    </citation>
    <scope>NUCLEOTIDE SEQUENCE [LARGE SCALE GENOMIC DNA]</scope>
    <source>
        <strain evidence="5 6">JEL517</strain>
    </source>
</reference>
<comment type="similarity">
    <text evidence="1">Belongs to the short-chain dehydrogenases/reductases (SDR) family.</text>
</comment>